<dbReference type="CDD" id="cd00056">
    <property type="entry name" value="ENDO3c"/>
    <property type="match status" value="1"/>
</dbReference>
<dbReference type="Gene3D" id="1.10.1670.10">
    <property type="entry name" value="Helix-hairpin-Helix base-excision DNA repair enzymes (C-terminal)"/>
    <property type="match status" value="1"/>
</dbReference>
<evidence type="ECO:0000256" key="8">
    <source>
        <dbReference type="ARBA" id="ARBA00023295"/>
    </source>
</evidence>
<dbReference type="PANTHER" id="PTHR10242:SF2">
    <property type="entry name" value="N-GLYCOSYLASE_DNA LYASE"/>
    <property type="match status" value="1"/>
</dbReference>
<keyword evidence="5" id="KW-0234">DNA repair</keyword>
<gene>
    <name evidence="11" type="ORF">LDJ82_02900</name>
</gene>
<dbReference type="InterPro" id="IPR023170">
    <property type="entry name" value="HhH_base_excis_C"/>
</dbReference>
<evidence type="ECO:0000256" key="6">
    <source>
        <dbReference type="ARBA" id="ARBA00023239"/>
    </source>
</evidence>
<evidence type="ECO:0000256" key="4">
    <source>
        <dbReference type="ARBA" id="ARBA00022801"/>
    </source>
</evidence>
<evidence type="ECO:0000256" key="1">
    <source>
        <dbReference type="ARBA" id="ARBA00010679"/>
    </source>
</evidence>
<evidence type="ECO:0000256" key="5">
    <source>
        <dbReference type="ARBA" id="ARBA00023204"/>
    </source>
</evidence>
<dbReference type="Pfam" id="PF07934">
    <property type="entry name" value="OGG_N"/>
    <property type="match status" value="1"/>
</dbReference>
<dbReference type="InterPro" id="IPR003265">
    <property type="entry name" value="HhH-GPD_domain"/>
</dbReference>
<evidence type="ECO:0000259" key="10">
    <source>
        <dbReference type="SMART" id="SM00478"/>
    </source>
</evidence>
<protein>
    <recommendedName>
        <fullName evidence="2">DNA-(apurinic or apyrimidinic site) lyase</fullName>
        <ecNumber evidence="2">4.2.99.18</ecNumber>
    </recommendedName>
</protein>
<accession>A0ABS7YVV4</accession>
<reference evidence="12" key="1">
    <citation type="submission" date="2023-07" db="EMBL/GenBank/DDBJ databases">
        <title>FDA dAtabase for Regulatory Grade micrObial Sequences (FDA-ARGOS): Supporting development and validation of Infectious Disease Dx tests.</title>
        <authorList>
            <person name="Sproer C."/>
            <person name="Gronow S."/>
            <person name="Severitt S."/>
            <person name="Schroder I."/>
            <person name="Tallon L."/>
            <person name="Sadzewicz L."/>
            <person name="Zhao X."/>
            <person name="Boylan J."/>
            <person name="Ott S."/>
            <person name="Bowen H."/>
            <person name="Vavikolanu K."/>
            <person name="Hazen T."/>
            <person name="Aluvathingal J."/>
            <person name="Nadendla S."/>
            <person name="Lowell S."/>
            <person name="Myers T."/>
            <person name="Yan Y."/>
        </authorList>
    </citation>
    <scope>NUCLEOTIDE SEQUENCE [LARGE SCALE GENOMIC DNA]</scope>
    <source>
        <strain evidence="12">FDAARGOS_1538</strain>
    </source>
</reference>
<sequence>MRYQTSEKRKLNIEESPRGLILREDSFKVDHIFECGQCFNFRKNDDGSYTAVFLGKIINLLECDGYTLIRNVSLDEFYEIFYDYFDLGTDYGMIKEALSESEILNKATGYGYGIRILNQELFETTISFIISANNQIPRIKKAVRIISERYGDYLGEYMGEEYYSFPSPEVLAKVDPIDLREHARVGFRDVRIVETAKAFVDGYLNFEDEKNLTDKALHNKLKELPGIGPKVADCIMLFAYHRRETFPVDVWIKRVMETLFIGKEVPKKQVDDYAREIFGDLAGYAQQYLFYYGRENAIGK</sequence>
<dbReference type="Gene3D" id="3.30.310.260">
    <property type="match status" value="1"/>
</dbReference>
<evidence type="ECO:0000256" key="9">
    <source>
        <dbReference type="ARBA" id="ARBA00044632"/>
    </source>
</evidence>
<comment type="caution">
    <text evidence="11">The sequence shown here is derived from an EMBL/GenBank/DDBJ whole genome shotgun (WGS) entry which is preliminary data.</text>
</comment>
<name>A0ABS7YVV4_9FIRM</name>
<dbReference type="SUPFAM" id="SSF48150">
    <property type="entry name" value="DNA-glycosylase"/>
    <property type="match status" value="1"/>
</dbReference>
<feature type="domain" description="HhH-GPD" evidence="10">
    <location>
        <begin position="130"/>
        <end position="294"/>
    </location>
</feature>
<dbReference type="SUPFAM" id="SSF55945">
    <property type="entry name" value="TATA-box binding protein-like"/>
    <property type="match status" value="1"/>
</dbReference>
<keyword evidence="8" id="KW-0326">Glycosidase</keyword>
<dbReference type="Pfam" id="PF00730">
    <property type="entry name" value="HhH-GPD"/>
    <property type="match status" value="1"/>
</dbReference>
<proteinExistence type="inferred from homology"/>
<evidence type="ECO:0000256" key="7">
    <source>
        <dbReference type="ARBA" id="ARBA00023268"/>
    </source>
</evidence>
<evidence type="ECO:0000313" key="12">
    <source>
        <dbReference type="Proteomes" id="UP001198374"/>
    </source>
</evidence>
<evidence type="ECO:0000256" key="2">
    <source>
        <dbReference type="ARBA" id="ARBA00012720"/>
    </source>
</evidence>
<dbReference type="Proteomes" id="UP001198374">
    <property type="component" value="Unassembled WGS sequence"/>
</dbReference>
<keyword evidence="3" id="KW-0227">DNA damage</keyword>
<dbReference type="SMART" id="SM00478">
    <property type="entry name" value="ENDO3c"/>
    <property type="match status" value="1"/>
</dbReference>
<dbReference type="EMBL" id="JAIWIY010000001">
    <property type="protein sequence ID" value="MCA2095859.1"/>
    <property type="molecule type" value="Genomic_DNA"/>
</dbReference>
<dbReference type="PANTHER" id="PTHR10242">
    <property type="entry name" value="8-OXOGUANINE DNA GLYCOSYLASE"/>
    <property type="match status" value="1"/>
</dbReference>
<comment type="similarity">
    <text evidence="1">Belongs to the type-1 OGG1 family.</text>
</comment>
<dbReference type="Gene3D" id="1.10.340.30">
    <property type="entry name" value="Hypothetical protein, domain 2"/>
    <property type="match status" value="1"/>
</dbReference>
<dbReference type="InterPro" id="IPR012904">
    <property type="entry name" value="OGG_N"/>
</dbReference>
<dbReference type="InterPro" id="IPR011257">
    <property type="entry name" value="DNA_glycosylase"/>
</dbReference>
<keyword evidence="6" id="KW-0456">Lyase</keyword>
<organism evidence="11 12">
    <name type="scientific">Anaerococcus degeneri</name>
    <dbReference type="NCBI Taxonomy" id="361500"/>
    <lineage>
        <taxon>Bacteria</taxon>
        <taxon>Bacillati</taxon>
        <taxon>Bacillota</taxon>
        <taxon>Tissierellia</taxon>
        <taxon>Tissierellales</taxon>
        <taxon>Peptoniphilaceae</taxon>
        <taxon>Anaerococcus</taxon>
    </lineage>
</organism>
<comment type="catalytic activity">
    <reaction evidence="9">
        <text>2'-deoxyribonucleotide-(2'-deoxyribose 5'-phosphate)-2'-deoxyribonucleotide-DNA = a 3'-end 2'-deoxyribonucleotide-(2,3-dehydro-2,3-deoxyribose 5'-phosphate)-DNA + a 5'-end 5'-phospho-2'-deoxyribonucleoside-DNA + H(+)</text>
        <dbReference type="Rhea" id="RHEA:66592"/>
        <dbReference type="Rhea" id="RHEA-COMP:13180"/>
        <dbReference type="Rhea" id="RHEA-COMP:16897"/>
        <dbReference type="Rhea" id="RHEA-COMP:17067"/>
        <dbReference type="ChEBI" id="CHEBI:15378"/>
        <dbReference type="ChEBI" id="CHEBI:136412"/>
        <dbReference type="ChEBI" id="CHEBI:157695"/>
        <dbReference type="ChEBI" id="CHEBI:167181"/>
        <dbReference type="EC" id="4.2.99.18"/>
    </reaction>
</comment>
<dbReference type="EC" id="4.2.99.18" evidence="2"/>
<evidence type="ECO:0000256" key="3">
    <source>
        <dbReference type="ARBA" id="ARBA00022763"/>
    </source>
</evidence>
<keyword evidence="12" id="KW-1185">Reference proteome</keyword>
<keyword evidence="4" id="KW-0378">Hydrolase</keyword>
<keyword evidence="7" id="KW-0511">Multifunctional enzyme</keyword>
<evidence type="ECO:0000313" key="11">
    <source>
        <dbReference type="EMBL" id="MCA2095859.1"/>
    </source>
</evidence>
<dbReference type="InterPro" id="IPR052054">
    <property type="entry name" value="Oxidative_DNA_repair_enzyme"/>
</dbReference>